<feature type="region of interest" description="Disordered" evidence="2">
    <location>
        <begin position="116"/>
        <end position="141"/>
    </location>
</feature>
<feature type="region of interest" description="Disordered" evidence="2">
    <location>
        <begin position="158"/>
        <end position="209"/>
    </location>
</feature>
<dbReference type="EMBL" id="JAGXEW010000010">
    <property type="protein sequence ID" value="KAK1167530.1"/>
    <property type="molecule type" value="Genomic_DNA"/>
</dbReference>
<comment type="caution">
    <text evidence="3">The sequence shown here is derived from an EMBL/GenBank/DDBJ whole genome shotgun (WGS) entry which is preliminary data.</text>
</comment>
<evidence type="ECO:0000313" key="3">
    <source>
        <dbReference type="EMBL" id="KAK1167530.1"/>
    </source>
</evidence>
<feature type="compositionally biased region" description="Basic and acidic residues" evidence="2">
    <location>
        <begin position="195"/>
        <end position="205"/>
    </location>
</feature>
<organism evidence="3 4">
    <name type="scientific">Acipenser oxyrinchus oxyrinchus</name>
    <dbReference type="NCBI Taxonomy" id="40147"/>
    <lineage>
        <taxon>Eukaryota</taxon>
        <taxon>Metazoa</taxon>
        <taxon>Chordata</taxon>
        <taxon>Craniata</taxon>
        <taxon>Vertebrata</taxon>
        <taxon>Euteleostomi</taxon>
        <taxon>Actinopterygii</taxon>
        <taxon>Chondrostei</taxon>
        <taxon>Acipenseriformes</taxon>
        <taxon>Acipenseridae</taxon>
        <taxon>Acipenser</taxon>
    </lineage>
</organism>
<sequence length="276" mass="30025">MTQEKMELDLSIPASMVQTDGNLRRSSSAPMINGLSDNTPVFEGEMLRSRRNSTTIVNRHSLIPPSSPIRVPSSRLHQIKQEEGVDVMNRETAREREVQAAMQMSQSWEESLSLSDNDLDKSASPKRIDFVPVSPAPSPTRGIGKQCFSPSLQIFVSSNGLPPSPVPSPTRRFATRRSQSPINCIRPSALGPLKRKGEMETESQPKRLFQGTSTMLTPDMSHLPDLGSCLSSRLLDGSLRRLGSSSDSPASSDSSSSSSSQCPCSSFSPVHDLSPK</sequence>
<gene>
    <name evidence="3" type="primary">FAM122A</name>
    <name evidence="3" type="ORF">AOXY_G12319</name>
</gene>
<dbReference type="GO" id="GO:0004865">
    <property type="term" value="F:protein serine/threonine phosphatase inhibitor activity"/>
    <property type="evidence" value="ECO:0007669"/>
    <property type="project" value="InterPro"/>
</dbReference>
<proteinExistence type="inferred from homology"/>
<dbReference type="PANTHER" id="PTHR22227">
    <property type="entry name" value="FAMILY WITH SEQUENCE SIMILARITY 122B ISOFORM X1"/>
    <property type="match status" value="1"/>
</dbReference>
<dbReference type="PANTHER" id="PTHR22227:SF6">
    <property type="entry name" value="FAMILY WITH SEQUENCE SIMILARITY 122B ISOFORM X1"/>
    <property type="match status" value="1"/>
</dbReference>
<evidence type="ECO:0000256" key="1">
    <source>
        <dbReference type="ARBA" id="ARBA00006725"/>
    </source>
</evidence>
<accession>A0AAD8DE18</accession>
<reference evidence="3" key="1">
    <citation type="submission" date="2022-02" db="EMBL/GenBank/DDBJ databases">
        <title>Atlantic sturgeon de novo genome assembly.</title>
        <authorList>
            <person name="Stock M."/>
            <person name="Klopp C."/>
            <person name="Guiguen Y."/>
            <person name="Cabau C."/>
            <person name="Parinello H."/>
            <person name="Santidrian Yebra-Pimentel E."/>
            <person name="Kuhl H."/>
            <person name="Dirks R.P."/>
            <person name="Guessner J."/>
            <person name="Wuertz S."/>
            <person name="Du K."/>
            <person name="Schartl M."/>
        </authorList>
    </citation>
    <scope>NUCLEOTIDE SEQUENCE</scope>
    <source>
        <strain evidence="3">STURGEONOMICS-FGT-2020</strain>
        <tissue evidence="3">Whole blood</tissue>
    </source>
</reference>
<name>A0AAD8DE18_ACIOX</name>
<dbReference type="AlphaFoldDB" id="A0AAD8DE18"/>
<feature type="compositionally biased region" description="Basic and acidic residues" evidence="2">
    <location>
        <begin position="118"/>
        <end position="129"/>
    </location>
</feature>
<dbReference type="InterPro" id="IPR026716">
    <property type="entry name" value="PBIR1/2/3"/>
</dbReference>
<keyword evidence="4" id="KW-1185">Reference proteome</keyword>
<dbReference type="Proteomes" id="UP001230051">
    <property type="component" value="Unassembled WGS sequence"/>
</dbReference>
<protein>
    <submittedName>
        <fullName evidence="3">Protein FAM122A-like</fullName>
    </submittedName>
</protein>
<feature type="compositionally biased region" description="Low complexity" evidence="2">
    <location>
        <begin position="240"/>
        <end position="268"/>
    </location>
</feature>
<comment type="similarity">
    <text evidence="1">Belongs to the FAM122 family.</text>
</comment>
<feature type="region of interest" description="Disordered" evidence="2">
    <location>
        <begin position="240"/>
        <end position="276"/>
    </location>
</feature>
<evidence type="ECO:0000313" key="4">
    <source>
        <dbReference type="Proteomes" id="UP001230051"/>
    </source>
</evidence>
<evidence type="ECO:0000256" key="2">
    <source>
        <dbReference type="SAM" id="MobiDB-lite"/>
    </source>
</evidence>